<dbReference type="AlphaFoldDB" id="A0A8H3S468"/>
<gene>
    <name evidence="1" type="ORF">IFM46972_09051</name>
</gene>
<dbReference type="EMBL" id="BLKC01000084">
    <property type="protein sequence ID" value="GFF50467.1"/>
    <property type="molecule type" value="Genomic_DNA"/>
</dbReference>
<comment type="caution">
    <text evidence="1">The sequence shown here is derived from an EMBL/GenBank/DDBJ whole genome shotgun (WGS) entry which is preliminary data.</text>
</comment>
<reference evidence="1 2" key="1">
    <citation type="submission" date="2020-01" db="EMBL/GenBank/DDBJ databases">
        <title>Draft genome sequence of Aspergillus udagawae IFM 46972.</title>
        <authorList>
            <person name="Takahashi H."/>
            <person name="Yaguchi T."/>
        </authorList>
    </citation>
    <scope>NUCLEOTIDE SEQUENCE [LARGE SCALE GENOMIC DNA]</scope>
    <source>
        <strain evidence="1 2">IFM 46972</strain>
    </source>
</reference>
<evidence type="ECO:0000313" key="1">
    <source>
        <dbReference type="EMBL" id="GFF50467.1"/>
    </source>
</evidence>
<dbReference type="Proteomes" id="UP000465221">
    <property type="component" value="Unassembled WGS sequence"/>
</dbReference>
<accession>A0A8H3S468</accession>
<organism evidence="1 2">
    <name type="scientific">Aspergillus udagawae</name>
    <dbReference type="NCBI Taxonomy" id="91492"/>
    <lineage>
        <taxon>Eukaryota</taxon>
        <taxon>Fungi</taxon>
        <taxon>Dikarya</taxon>
        <taxon>Ascomycota</taxon>
        <taxon>Pezizomycotina</taxon>
        <taxon>Eurotiomycetes</taxon>
        <taxon>Eurotiomycetidae</taxon>
        <taxon>Eurotiales</taxon>
        <taxon>Aspergillaceae</taxon>
        <taxon>Aspergillus</taxon>
        <taxon>Aspergillus subgen. Fumigati</taxon>
    </lineage>
</organism>
<name>A0A8H3S468_9EURO</name>
<evidence type="ECO:0000313" key="2">
    <source>
        <dbReference type="Proteomes" id="UP000465221"/>
    </source>
</evidence>
<proteinExistence type="predicted"/>
<sequence length="523" mass="59806">MDGLKVVRVWTDPELSPEAAVWHHNLDNVIKVIVPLPCQDGHKQLADLTMDKDGVKRVLSYFKAVRSLPLGSKDPMVVAQEPRDLTLKRVKACKQLHNAYRDRLAEENFDNQDLNQLGRQLNAQCLIWLQRRLQSIVRDLDNLQNSIQTVRIWYPICQGPLTQDAKDKGIGDMILAEVQLEDPSNRYAPEYQSHRPAGAILVDLAVLPEHTATVHSRYLPVKFAPFSGHDPLVWSEPGDDIDLQRALAFRRALSRYDKEQRIRQSQGQIPGPENELISNWFSKRMTELEGRIKAIHGCETIRVWCRSHQEDPMASVRSNCLHDVVRAAVPLQDPDYRRVAEDKTVHPDGAILVDLAIHKEGVRTVLRKYGVIDFVPMSNDDPVVLSQPGETMEDKQVAAYKNMLERYSRYLREECRPFGPMAKVWVAERLAGIENQLSVIHPNRLETIQIRCPKYKSHPWEIIQELGLVDVVREAVPLEVQTIFQESVQVDLAVEPSGISRVRRLCELVEFQRLSEADPIIQM</sequence>
<protein>
    <submittedName>
        <fullName evidence="1">Uncharacterized protein</fullName>
    </submittedName>
</protein>